<evidence type="ECO:0000313" key="3">
    <source>
        <dbReference type="Proteomes" id="UP000053455"/>
    </source>
</evidence>
<evidence type="ECO:0000313" key="2">
    <source>
        <dbReference type="EMBL" id="KLI63220.1"/>
    </source>
</evidence>
<dbReference type="STRING" id="874156.GCA_001021555_02211"/>
<proteinExistence type="predicted"/>
<gene>
    <name evidence="2" type="ORF">AAV99_11120</name>
</gene>
<reference evidence="2 3" key="1">
    <citation type="submission" date="2015-04" db="EMBL/GenBank/DDBJ databases">
        <title>The draft genome sequence of Erythrobacter marinus HWDM-33.</title>
        <authorList>
            <person name="Zhuang L."/>
            <person name="Liu Y."/>
            <person name="Shao Z."/>
        </authorList>
    </citation>
    <scope>NUCLEOTIDE SEQUENCE [LARGE SCALE GENOMIC DNA]</scope>
    <source>
        <strain evidence="2 3">HWDM-33</strain>
    </source>
</reference>
<dbReference type="SUPFAM" id="SSF51735">
    <property type="entry name" value="NAD(P)-binding Rossmann-fold domains"/>
    <property type="match status" value="1"/>
</dbReference>
<dbReference type="PATRIC" id="fig|874156.12.peg.2281"/>
<sequence length="233" mass="24999">MSDAETGKRRVLLVGATGLIGRSIIARTAGLTHIALQGLARREMTFPEGARMELVLADTPDWGGVVEALKPDAVICALGTTRAKAGSVEAMRAVDYELVMQVARAAKDAGARSFVHVSSVGADTASRSLYLRTKGEVERDLKSLRFKRLDILRPGLLLGKREADLRFLEGIGRMLAPLTDIFLQGDVARYRSIKASIVAAAALQCTGEKAGGQFVHEHDGLNRLAGRFEGVTT</sequence>
<dbReference type="InterPro" id="IPR016040">
    <property type="entry name" value="NAD(P)-bd_dom"/>
</dbReference>
<protein>
    <recommendedName>
        <fullName evidence="1">NAD(P)-binding domain-containing protein</fullName>
    </recommendedName>
</protein>
<dbReference type="PANTHER" id="PTHR14097">
    <property type="entry name" value="OXIDOREDUCTASE HTATIP2"/>
    <property type="match status" value="1"/>
</dbReference>
<dbReference type="PANTHER" id="PTHR14097:SF7">
    <property type="entry name" value="OXIDOREDUCTASE HTATIP2"/>
    <property type="match status" value="1"/>
</dbReference>
<dbReference type="Pfam" id="PF13460">
    <property type="entry name" value="NAD_binding_10"/>
    <property type="match status" value="1"/>
</dbReference>
<evidence type="ECO:0000259" key="1">
    <source>
        <dbReference type="Pfam" id="PF13460"/>
    </source>
</evidence>
<dbReference type="OrthoDB" id="9798632at2"/>
<accession>A0A0H0XSD1</accession>
<dbReference type="AlphaFoldDB" id="A0A0H0XSD1"/>
<name>A0A0H0XSD1_9SPHN</name>
<dbReference type="EMBL" id="LBHU01000003">
    <property type="protein sequence ID" value="KLI63220.1"/>
    <property type="molecule type" value="Genomic_DNA"/>
</dbReference>
<dbReference type="Gene3D" id="3.40.50.720">
    <property type="entry name" value="NAD(P)-binding Rossmann-like Domain"/>
    <property type="match status" value="1"/>
</dbReference>
<comment type="caution">
    <text evidence="2">The sequence shown here is derived from an EMBL/GenBank/DDBJ whole genome shotgun (WGS) entry which is preliminary data.</text>
</comment>
<dbReference type="InterPro" id="IPR036291">
    <property type="entry name" value="NAD(P)-bd_dom_sf"/>
</dbReference>
<dbReference type="RefSeq" id="WP_047094114.1">
    <property type="nucleotide sequence ID" value="NZ_LBHU01000003.1"/>
</dbReference>
<organism evidence="2 3">
    <name type="scientific">Aurantiacibacter marinus</name>
    <dbReference type="NCBI Taxonomy" id="874156"/>
    <lineage>
        <taxon>Bacteria</taxon>
        <taxon>Pseudomonadati</taxon>
        <taxon>Pseudomonadota</taxon>
        <taxon>Alphaproteobacteria</taxon>
        <taxon>Sphingomonadales</taxon>
        <taxon>Erythrobacteraceae</taxon>
        <taxon>Aurantiacibacter</taxon>
    </lineage>
</organism>
<keyword evidence="3" id="KW-1185">Reference proteome</keyword>
<dbReference type="Proteomes" id="UP000053455">
    <property type="component" value="Unassembled WGS sequence"/>
</dbReference>
<feature type="domain" description="NAD(P)-binding" evidence="1">
    <location>
        <begin position="15"/>
        <end position="167"/>
    </location>
</feature>